<dbReference type="GO" id="GO:0006508">
    <property type="term" value="P:proteolysis"/>
    <property type="evidence" value="ECO:0007669"/>
    <property type="project" value="UniProtKB-KW"/>
</dbReference>
<name>A0A330MC11_9GAMM</name>
<sequence length="213" mass="23761">MIALISDIKPFYSILLRRLLTLLTLTCLLVSTQALAAPILILGDSLSASYGIDEDKGWVNLLRAKLPEHEIINGSVSGETTAGGLRRLPALLESGKPKLVLIELGGNDGLRGFTAQQLKENLTKIIILVKETHAKVLLSEIMVPPNYGPRYAQMFADVYNQLAKEHEITLMPFFMKDIAIYPELMQRDRIHPNAQAQMQIADFVQPWVTQILE</sequence>
<protein>
    <submittedName>
        <fullName evidence="2">Multifunctional acyl-CoA thioesterase I and protease I and lysophospholipase L1</fullName>
        <ecNumber evidence="2">3.1.1.5</ecNumber>
        <ecNumber evidence="2">3.1.2.-</ecNumber>
    </submittedName>
</protein>
<dbReference type="KEGG" id="sbk:SHEWBE_3394"/>
<dbReference type="GO" id="GO:0008233">
    <property type="term" value="F:peptidase activity"/>
    <property type="evidence" value="ECO:0007669"/>
    <property type="project" value="UniProtKB-KW"/>
</dbReference>
<feature type="domain" description="SGNH hydrolase-type esterase" evidence="1">
    <location>
        <begin position="41"/>
        <end position="196"/>
    </location>
</feature>
<proteinExistence type="predicted"/>
<dbReference type="AlphaFoldDB" id="A0A330MC11"/>
<keyword evidence="2" id="KW-0645">Protease</keyword>
<evidence type="ECO:0000313" key="3">
    <source>
        <dbReference type="Proteomes" id="UP000250123"/>
    </source>
</evidence>
<dbReference type="EC" id="3.1.2.-" evidence="2"/>
<reference evidence="3" key="1">
    <citation type="submission" date="2018-06" db="EMBL/GenBank/DDBJ databases">
        <authorList>
            <person name="Cea G.-C."/>
            <person name="William W."/>
        </authorList>
    </citation>
    <scope>NUCLEOTIDE SEQUENCE [LARGE SCALE GENOMIC DNA]</scope>
    <source>
        <strain evidence="3">DB21MT-2</strain>
    </source>
</reference>
<dbReference type="Proteomes" id="UP000250123">
    <property type="component" value="Chromosome SHEWBE"/>
</dbReference>
<dbReference type="Gene3D" id="3.40.50.1110">
    <property type="entry name" value="SGNH hydrolase"/>
    <property type="match status" value="1"/>
</dbReference>
<dbReference type="CDD" id="cd01822">
    <property type="entry name" value="Lysophospholipase_L1_like"/>
    <property type="match status" value="1"/>
</dbReference>
<accession>A0A330MC11</accession>
<dbReference type="InterPro" id="IPR051532">
    <property type="entry name" value="Ester_Hydrolysis_Enzymes"/>
</dbReference>
<dbReference type="PANTHER" id="PTHR30383:SF24">
    <property type="entry name" value="THIOESTERASE 1_PROTEASE 1_LYSOPHOSPHOLIPASE L1"/>
    <property type="match status" value="1"/>
</dbReference>
<dbReference type="GO" id="GO:0004622">
    <property type="term" value="F:phosphatidylcholine lysophospholipase activity"/>
    <property type="evidence" value="ECO:0007669"/>
    <property type="project" value="UniProtKB-EC"/>
</dbReference>
<evidence type="ECO:0000313" key="2">
    <source>
        <dbReference type="EMBL" id="SQH77357.1"/>
    </source>
</evidence>
<dbReference type="EMBL" id="LS483452">
    <property type="protein sequence ID" value="SQH77357.1"/>
    <property type="molecule type" value="Genomic_DNA"/>
</dbReference>
<dbReference type="InterPro" id="IPR013830">
    <property type="entry name" value="SGNH_hydro"/>
</dbReference>
<keyword evidence="2" id="KW-0378">Hydrolase</keyword>
<dbReference type="RefSeq" id="WP_420028910.1">
    <property type="nucleotide sequence ID" value="NZ_LS483452.1"/>
</dbReference>
<dbReference type="PANTHER" id="PTHR30383">
    <property type="entry name" value="THIOESTERASE 1/PROTEASE 1/LYSOPHOSPHOLIPASE L1"/>
    <property type="match status" value="1"/>
</dbReference>
<evidence type="ECO:0000259" key="1">
    <source>
        <dbReference type="Pfam" id="PF13472"/>
    </source>
</evidence>
<organism evidence="2 3">
    <name type="scientific">Shewanella benthica</name>
    <dbReference type="NCBI Taxonomy" id="43661"/>
    <lineage>
        <taxon>Bacteria</taxon>
        <taxon>Pseudomonadati</taxon>
        <taxon>Pseudomonadota</taxon>
        <taxon>Gammaproteobacteria</taxon>
        <taxon>Alteromonadales</taxon>
        <taxon>Shewanellaceae</taxon>
        <taxon>Shewanella</taxon>
    </lineage>
</organism>
<dbReference type="InterPro" id="IPR036514">
    <property type="entry name" value="SGNH_hydro_sf"/>
</dbReference>
<dbReference type="EC" id="3.1.1.5" evidence="2"/>
<dbReference type="SUPFAM" id="SSF52266">
    <property type="entry name" value="SGNH hydrolase"/>
    <property type="match status" value="1"/>
</dbReference>
<gene>
    <name evidence="2" type="primary">tesA</name>
    <name evidence="2" type="ORF">SHEWBE_3394</name>
</gene>
<dbReference type="Pfam" id="PF13472">
    <property type="entry name" value="Lipase_GDSL_2"/>
    <property type="match status" value="1"/>
</dbReference>